<gene>
    <name evidence="1" type="ORF">CLLU_24930</name>
</gene>
<proteinExistence type="predicted"/>
<evidence type="ECO:0000313" key="2">
    <source>
        <dbReference type="Proteomes" id="UP000237798"/>
    </source>
</evidence>
<name>A0A2T0BJE0_9CLOT</name>
<dbReference type="Proteomes" id="UP000237798">
    <property type="component" value="Unassembled WGS sequence"/>
</dbReference>
<comment type="caution">
    <text evidence="1">The sequence shown here is derived from an EMBL/GenBank/DDBJ whole genome shotgun (WGS) entry which is preliminary data.</text>
</comment>
<keyword evidence="2" id="KW-1185">Reference proteome</keyword>
<dbReference type="AlphaFoldDB" id="A0A2T0BJE0"/>
<dbReference type="EMBL" id="PVXP01000041">
    <property type="protein sequence ID" value="PRR84015.1"/>
    <property type="molecule type" value="Genomic_DNA"/>
</dbReference>
<accession>A0A2T0BJE0</accession>
<evidence type="ECO:0000313" key="1">
    <source>
        <dbReference type="EMBL" id="PRR84015.1"/>
    </source>
</evidence>
<reference evidence="1 2" key="1">
    <citation type="submission" date="2018-03" db="EMBL/GenBank/DDBJ databases">
        <title>Genome sequence of Clostridium luticellarii DSM 29923.</title>
        <authorList>
            <person name="Poehlein A."/>
            <person name="Daniel R."/>
        </authorList>
    </citation>
    <scope>NUCLEOTIDE SEQUENCE [LARGE SCALE GENOMIC DNA]</scope>
    <source>
        <strain evidence="1 2">DSM 29923</strain>
    </source>
</reference>
<sequence length="33" mass="3611">MEATGKYANADMVCKDAQQTVDFCKQIMGGVEK</sequence>
<organism evidence="1 2">
    <name type="scientific">Clostridium luticellarii</name>
    <dbReference type="NCBI Taxonomy" id="1691940"/>
    <lineage>
        <taxon>Bacteria</taxon>
        <taxon>Bacillati</taxon>
        <taxon>Bacillota</taxon>
        <taxon>Clostridia</taxon>
        <taxon>Eubacteriales</taxon>
        <taxon>Clostridiaceae</taxon>
        <taxon>Clostridium</taxon>
    </lineage>
</organism>
<protein>
    <submittedName>
        <fullName evidence="1">Uncharacterized protein</fullName>
    </submittedName>
</protein>